<keyword evidence="3 4" id="KW-0413">Isomerase</keyword>
<keyword evidence="4" id="KW-0732">Signal</keyword>
<evidence type="ECO:0000256" key="3">
    <source>
        <dbReference type="ARBA" id="ARBA00023235"/>
    </source>
</evidence>
<dbReference type="PANTHER" id="PTHR11071:SF561">
    <property type="entry name" value="PEPTIDYL-PROLYL CIS-TRANS ISOMERASE D-RELATED"/>
    <property type="match status" value="1"/>
</dbReference>
<dbReference type="AlphaFoldDB" id="A0A914DS64"/>
<dbReference type="SUPFAM" id="SSF50891">
    <property type="entry name" value="Cyclophilin-like"/>
    <property type="match status" value="1"/>
</dbReference>
<accession>A0A914DS64</accession>
<dbReference type="GO" id="GO:0006457">
    <property type="term" value="P:protein folding"/>
    <property type="evidence" value="ECO:0007669"/>
    <property type="project" value="InterPro"/>
</dbReference>
<sequence>MEKSSTLRQNRTMRNFVTTLLLVVAGLLVSEAADTVKVTKKVYFDIEIGGVKQGRVVIGLFGDVVPKTAENFLELSKGTRGYGYKGSKFHRVIKDFMIQGGDFTRGDGTGGKSIYGDRFADENFALQHYGPGWLSMANAGKDTNGSQFFITTVKTPWLDGKHVVFGKVLEGMDVVRKIESTRTRPGDRPEQDVVIADSGEIPLSAPFETEKAGVN</sequence>
<comment type="function">
    <text evidence="4">PPIases accelerate the folding of proteins. It catalyzes the cis-trans isomerization of proline imidic peptide bonds in oligopeptides.</text>
</comment>
<dbReference type="InterPro" id="IPR020892">
    <property type="entry name" value="Cyclophilin-type_PPIase_CS"/>
</dbReference>
<dbReference type="PROSITE" id="PS50072">
    <property type="entry name" value="CSA_PPIASE_2"/>
    <property type="match status" value="1"/>
</dbReference>
<reference evidence="7" key="1">
    <citation type="submission" date="2022-11" db="UniProtKB">
        <authorList>
            <consortium name="WormBaseParasite"/>
        </authorList>
    </citation>
    <scope>IDENTIFICATION</scope>
</reference>
<dbReference type="InterPro" id="IPR029000">
    <property type="entry name" value="Cyclophilin-like_dom_sf"/>
</dbReference>
<dbReference type="EC" id="5.2.1.8" evidence="4"/>
<name>A0A914DS64_9BILA</name>
<dbReference type="PROSITE" id="PS00170">
    <property type="entry name" value="CSA_PPIASE_1"/>
    <property type="match status" value="1"/>
</dbReference>
<dbReference type="PANTHER" id="PTHR11071">
    <property type="entry name" value="PEPTIDYL-PROLYL CIS-TRANS ISOMERASE"/>
    <property type="match status" value="1"/>
</dbReference>
<dbReference type="Pfam" id="PF00160">
    <property type="entry name" value="Pro_isomerase"/>
    <property type="match status" value="1"/>
</dbReference>
<dbReference type="FunFam" id="2.40.100.10:FF:000001">
    <property type="entry name" value="Peptidyl-prolyl cis-trans isomerase"/>
    <property type="match status" value="1"/>
</dbReference>
<comment type="similarity">
    <text evidence="4">Belongs to the cyclophilin-type PPIase family.</text>
</comment>
<dbReference type="CDD" id="cd01926">
    <property type="entry name" value="cyclophilin_ABH_like"/>
    <property type="match status" value="1"/>
</dbReference>
<dbReference type="GO" id="GO:0003755">
    <property type="term" value="F:peptidyl-prolyl cis-trans isomerase activity"/>
    <property type="evidence" value="ECO:0007669"/>
    <property type="project" value="UniProtKB-UniRule"/>
</dbReference>
<dbReference type="GO" id="GO:0005737">
    <property type="term" value="C:cytoplasm"/>
    <property type="evidence" value="ECO:0007669"/>
    <property type="project" value="TreeGrafter"/>
</dbReference>
<dbReference type="WBParaSite" id="ACRNAN_scaffold3830.g18941.t1">
    <property type="protein sequence ID" value="ACRNAN_scaffold3830.g18941.t1"/>
    <property type="gene ID" value="ACRNAN_scaffold3830.g18941"/>
</dbReference>
<evidence type="ECO:0000313" key="6">
    <source>
        <dbReference type="Proteomes" id="UP000887540"/>
    </source>
</evidence>
<dbReference type="Proteomes" id="UP000887540">
    <property type="component" value="Unplaced"/>
</dbReference>
<dbReference type="Gene3D" id="2.40.100.10">
    <property type="entry name" value="Cyclophilin-like"/>
    <property type="match status" value="1"/>
</dbReference>
<dbReference type="InterPro" id="IPR002130">
    <property type="entry name" value="Cyclophilin-type_PPIase_dom"/>
</dbReference>
<dbReference type="PRINTS" id="PR00153">
    <property type="entry name" value="CSAPPISMRASE"/>
</dbReference>
<keyword evidence="6" id="KW-1185">Reference proteome</keyword>
<feature type="domain" description="PPIase cyclophilin-type" evidence="5">
    <location>
        <begin position="43"/>
        <end position="200"/>
    </location>
</feature>
<evidence type="ECO:0000256" key="4">
    <source>
        <dbReference type="RuleBase" id="RU363019"/>
    </source>
</evidence>
<evidence type="ECO:0000256" key="2">
    <source>
        <dbReference type="ARBA" id="ARBA00023110"/>
    </source>
</evidence>
<evidence type="ECO:0000256" key="1">
    <source>
        <dbReference type="ARBA" id="ARBA00000971"/>
    </source>
</evidence>
<organism evidence="6 7">
    <name type="scientific">Acrobeloides nanus</name>
    <dbReference type="NCBI Taxonomy" id="290746"/>
    <lineage>
        <taxon>Eukaryota</taxon>
        <taxon>Metazoa</taxon>
        <taxon>Ecdysozoa</taxon>
        <taxon>Nematoda</taxon>
        <taxon>Chromadorea</taxon>
        <taxon>Rhabditida</taxon>
        <taxon>Tylenchina</taxon>
        <taxon>Cephalobomorpha</taxon>
        <taxon>Cephaloboidea</taxon>
        <taxon>Cephalobidae</taxon>
        <taxon>Acrobeloides</taxon>
    </lineage>
</organism>
<feature type="chain" id="PRO_5038154836" description="Peptidyl-prolyl cis-trans isomerase" evidence="4">
    <location>
        <begin position="33"/>
        <end position="215"/>
    </location>
</feature>
<evidence type="ECO:0000259" key="5">
    <source>
        <dbReference type="PROSITE" id="PS50072"/>
    </source>
</evidence>
<keyword evidence="2 4" id="KW-0697">Rotamase</keyword>
<feature type="signal peptide" evidence="4">
    <location>
        <begin position="1"/>
        <end position="32"/>
    </location>
</feature>
<protein>
    <recommendedName>
        <fullName evidence="4">Peptidyl-prolyl cis-trans isomerase</fullName>
        <shortName evidence="4">PPIase</shortName>
        <ecNumber evidence="4">5.2.1.8</ecNumber>
    </recommendedName>
</protein>
<proteinExistence type="inferred from homology"/>
<comment type="catalytic activity">
    <reaction evidence="1 4">
        <text>[protein]-peptidylproline (omega=180) = [protein]-peptidylproline (omega=0)</text>
        <dbReference type="Rhea" id="RHEA:16237"/>
        <dbReference type="Rhea" id="RHEA-COMP:10747"/>
        <dbReference type="Rhea" id="RHEA-COMP:10748"/>
        <dbReference type="ChEBI" id="CHEBI:83833"/>
        <dbReference type="ChEBI" id="CHEBI:83834"/>
        <dbReference type="EC" id="5.2.1.8"/>
    </reaction>
</comment>
<evidence type="ECO:0000313" key="7">
    <source>
        <dbReference type="WBParaSite" id="ACRNAN_scaffold3830.g18941.t1"/>
    </source>
</evidence>
<dbReference type="GO" id="GO:0016018">
    <property type="term" value="F:cyclosporin A binding"/>
    <property type="evidence" value="ECO:0007669"/>
    <property type="project" value="TreeGrafter"/>
</dbReference>